<dbReference type="Gene3D" id="3.40.50.300">
    <property type="entry name" value="P-loop containing nucleotide triphosphate hydrolases"/>
    <property type="match status" value="1"/>
</dbReference>
<evidence type="ECO:0000313" key="6">
    <source>
        <dbReference type="EMBL" id="MBC2575270.1"/>
    </source>
</evidence>
<dbReference type="InterPro" id="IPR003593">
    <property type="entry name" value="AAA+_ATPase"/>
</dbReference>
<dbReference type="Pfam" id="PF00005">
    <property type="entry name" value="ABC_tran"/>
    <property type="match status" value="1"/>
</dbReference>
<dbReference type="InterPro" id="IPR017911">
    <property type="entry name" value="MacB-like_ATP-bd"/>
</dbReference>
<evidence type="ECO:0000256" key="3">
    <source>
        <dbReference type="ARBA" id="ARBA00022741"/>
    </source>
</evidence>
<evidence type="ECO:0000259" key="5">
    <source>
        <dbReference type="PROSITE" id="PS50893"/>
    </source>
</evidence>
<dbReference type="PANTHER" id="PTHR42798:SF7">
    <property type="entry name" value="ALPHA-D-RIBOSE 1-METHYLPHOSPHONATE 5-TRIPHOSPHATE SYNTHASE SUBUNIT PHNL"/>
    <property type="match status" value="1"/>
</dbReference>
<evidence type="ECO:0000256" key="2">
    <source>
        <dbReference type="ARBA" id="ARBA00022448"/>
    </source>
</evidence>
<dbReference type="RefSeq" id="WP_185623306.1">
    <property type="nucleotide sequence ID" value="NZ_JABGBW010000001.1"/>
</dbReference>
<name>A0ABR6TIP5_9FIRM</name>
<reference evidence="6 7" key="1">
    <citation type="submission" date="2020-05" db="EMBL/GenBank/DDBJ databases">
        <title>Draft genome of xy-202 and genomic insight in genome of the genus Peptostreptococcus.</title>
        <authorList>
            <person name="Zhang Z."/>
        </authorList>
    </citation>
    <scope>NUCLEOTIDE SEQUENCE [LARGE SCALE GENOMIC DNA]</scope>
    <source>
        <strain evidence="6 7">DSM 27025</strain>
    </source>
</reference>
<dbReference type="EMBL" id="JABGBW010000001">
    <property type="protein sequence ID" value="MBC2575270.1"/>
    <property type="molecule type" value="Genomic_DNA"/>
</dbReference>
<dbReference type="SMART" id="SM00382">
    <property type="entry name" value="AAA"/>
    <property type="match status" value="1"/>
</dbReference>
<gene>
    <name evidence="6" type="ORF">HLB29_01055</name>
</gene>
<keyword evidence="3" id="KW-0547">Nucleotide-binding</keyword>
<protein>
    <submittedName>
        <fullName evidence="6">ABC transporter ATP-binding protein</fullName>
    </submittedName>
</protein>
<dbReference type="PROSITE" id="PS00211">
    <property type="entry name" value="ABC_TRANSPORTER_1"/>
    <property type="match status" value="1"/>
</dbReference>
<dbReference type="GO" id="GO:0005524">
    <property type="term" value="F:ATP binding"/>
    <property type="evidence" value="ECO:0007669"/>
    <property type="project" value="UniProtKB-KW"/>
</dbReference>
<organism evidence="6 7">
    <name type="scientific">Peptostreptococcus canis</name>
    <dbReference type="NCBI Taxonomy" id="1159213"/>
    <lineage>
        <taxon>Bacteria</taxon>
        <taxon>Bacillati</taxon>
        <taxon>Bacillota</taxon>
        <taxon>Clostridia</taxon>
        <taxon>Peptostreptococcales</taxon>
        <taxon>Peptostreptococcaceae</taxon>
        <taxon>Peptostreptococcus</taxon>
    </lineage>
</organism>
<evidence type="ECO:0000256" key="1">
    <source>
        <dbReference type="ARBA" id="ARBA00005417"/>
    </source>
</evidence>
<evidence type="ECO:0000256" key="4">
    <source>
        <dbReference type="ARBA" id="ARBA00022840"/>
    </source>
</evidence>
<dbReference type="InterPro" id="IPR003439">
    <property type="entry name" value="ABC_transporter-like_ATP-bd"/>
</dbReference>
<keyword evidence="2" id="KW-0813">Transport</keyword>
<dbReference type="InterPro" id="IPR017871">
    <property type="entry name" value="ABC_transporter-like_CS"/>
</dbReference>
<evidence type="ECO:0000313" key="7">
    <source>
        <dbReference type="Proteomes" id="UP000713904"/>
    </source>
</evidence>
<proteinExistence type="inferred from homology"/>
<keyword evidence="7" id="KW-1185">Reference proteome</keyword>
<dbReference type="CDD" id="cd03255">
    <property type="entry name" value="ABC_MJ0796_LolCDE_FtsE"/>
    <property type="match status" value="1"/>
</dbReference>
<comment type="caution">
    <text evidence="6">The sequence shown here is derived from an EMBL/GenBank/DDBJ whole genome shotgun (WGS) entry which is preliminary data.</text>
</comment>
<dbReference type="PANTHER" id="PTHR42798">
    <property type="entry name" value="LIPOPROTEIN-RELEASING SYSTEM ATP-BINDING PROTEIN LOLD"/>
    <property type="match status" value="1"/>
</dbReference>
<sequence length="249" mass="28200">MGNSIFEIVNMCKDYNDNEILKNISFKIQKGEFISVMGRSGCGKSTLLYCISGMDRPTFGNVIFDGNDMINLNDNDMEKLRLKHMGFIFQKATFLKNLPIIDNIIFPAFQLGKQGRKEILGNAKELMKRLDIFGVAENDIREVSGGQLQRAAICRAMINQPDILFGDEPTGALNSAATQEVMEVMTEINKRGTTILIVTHDAKVAVRADRIIYLEDGQIKEILSLGKYTENDEDIRSEKMREWLNKMNF</sequence>
<accession>A0ABR6TIP5</accession>
<dbReference type="Proteomes" id="UP000713904">
    <property type="component" value="Unassembled WGS sequence"/>
</dbReference>
<dbReference type="SUPFAM" id="SSF52540">
    <property type="entry name" value="P-loop containing nucleoside triphosphate hydrolases"/>
    <property type="match status" value="1"/>
</dbReference>
<keyword evidence="4 6" id="KW-0067">ATP-binding</keyword>
<dbReference type="PROSITE" id="PS50893">
    <property type="entry name" value="ABC_TRANSPORTER_2"/>
    <property type="match status" value="1"/>
</dbReference>
<feature type="domain" description="ABC transporter" evidence="5">
    <location>
        <begin position="6"/>
        <end position="241"/>
    </location>
</feature>
<comment type="similarity">
    <text evidence="1">Belongs to the ABC transporter superfamily.</text>
</comment>
<dbReference type="InterPro" id="IPR027417">
    <property type="entry name" value="P-loop_NTPase"/>
</dbReference>